<dbReference type="Proteomes" id="UP001629246">
    <property type="component" value="Unassembled WGS sequence"/>
</dbReference>
<sequence length="170" mass="18011">MLLAACGAKKDDSATNTTSPQDNAGSVTQSDAPDAIASDAYFKGNGSEPGWTLEIHQQDEQTFPAVFNYDYGNKQIRTHLKQSASGVFEAIAMEGGAAAPALRIRITQEKCRHAGSGEYSDSSVSVTLNQDEYRGCGELFNKGPGSAIHGFLFTSPIQSSPWNSTNSSPG</sequence>
<protein>
    <recommendedName>
        <fullName evidence="4">Lipoprotein</fullName>
    </recommendedName>
</protein>
<evidence type="ECO:0000313" key="3">
    <source>
        <dbReference type="Proteomes" id="UP001629246"/>
    </source>
</evidence>
<evidence type="ECO:0000256" key="1">
    <source>
        <dbReference type="SAM" id="MobiDB-lite"/>
    </source>
</evidence>
<keyword evidence="3" id="KW-1185">Reference proteome</keyword>
<reference evidence="2 3" key="1">
    <citation type="journal article" date="2024" name="Chem. Sci.">
        <title>Discovery of megapolipeptins by genome mining of a Burkholderiales bacteria collection.</title>
        <authorList>
            <person name="Paulo B.S."/>
            <person name="Recchia M.J.J."/>
            <person name="Lee S."/>
            <person name="Fergusson C.H."/>
            <person name="Romanowski S.B."/>
            <person name="Hernandez A."/>
            <person name="Krull N."/>
            <person name="Liu D.Y."/>
            <person name="Cavanagh H."/>
            <person name="Bos A."/>
            <person name="Gray C.A."/>
            <person name="Murphy B.T."/>
            <person name="Linington R.G."/>
            <person name="Eustaquio A.S."/>
        </authorList>
    </citation>
    <scope>NUCLEOTIDE SEQUENCE [LARGE SCALE GENOMIC DNA]</scope>
    <source>
        <strain evidence="2 3">RL21-008-BIB-A</strain>
    </source>
</reference>
<dbReference type="RefSeq" id="WP_408158758.1">
    <property type="nucleotide sequence ID" value="NZ_JAQQFM010000006.1"/>
</dbReference>
<feature type="compositionally biased region" description="Polar residues" evidence="1">
    <location>
        <begin position="14"/>
        <end position="31"/>
    </location>
</feature>
<proteinExistence type="predicted"/>
<dbReference type="EMBL" id="JAQQFM010000006">
    <property type="protein sequence ID" value="MFL9925567.1"/>
    <property type="molecule type" value="Genomic_DNA"/>
</dbReference>
<comment type="caution">
    <text evidence="2">The sequence shown here is derived from an EMBL/GenBank/DDBJ whole genome shotgun (WGS) entry which is preliminary data.</text>
</comment>
<name>A0ABW9AB68_9BURK</name>
<feature type="region of interest" description="Disordered" evidence="1">
    <location>
        <begin position="1"/>
        <end position="32"/>
    </location>
</feature>
<gene>
    <name evidence="2" type="ORF">PQR62_14905</name>
</gene>
<accession>A0ABW9AB68</accession>
<evidence type="ECO:0008006" key="4">
    <source>
        <dbReference type="Google" id="ProtNLM"/>
    </source>
</evidence>
<evidence type="ECO:0000313" key="2">
    <source>
        <dbReference type="EMBL" id="MFL9925567.1"/>
    </source>
</evidence>
<organism evidence="2 3">
    <name type="scientific">Herbaspirillum lusitanum</name>
    <dbReference type="NCBI Taxonomy" id="213312"/>
    <lineage>
        <taxon>Bacteria</taxon>
        <taxon>Pseudomonadati</taxon>
        <taxon>Pseudomonadota</taxon>
        <taxon>Betaproteobacteria</taxon>
        <taxon>Burkholderiales</taxon>
        <taxon>Oxalobacteraceae</taxon>
        <taxon>Herbaspirillum</taxon>
    </lineage>
</organism>